<dbReference type="PANTHER" id="PTHR30146:SF148">
    <property type="entry name" value="HTH-TYPE TRANSCRIPTIONAL REPRESSOR PURR-RELATED"/>
    <property type="match status" value="1"/>
</dbReference>
<proteinExistence type="predicted"/>
<dbReference type="CDD" id="cd07377">
    <property type="entry name" value="WHTH_GntR"/>
    <property type="match status" value="1"/>
</dbReference>
<sequence>MTAKKTKHQQILEYVRQAILGGTYQAGDRLPTDGQLMRQFSTSRPTVARAMRDLEMEGYLERRAGSGSFVRVPAQTKPSLIGILTPEVGEHELFQPICSEIALQCQKHNLSLLWADSAGNGDGAIDHERNAYDLCQRYISLGVAGVFFTPVEFSEKMLVANREIAEQLDANGISVVLLDRDIERLPKRSRFDLVGIDNFRAGCTQADHMLNLGCKRIGYVSREVSAPTIDLRIAGFRHAMSMRGIDAKNTLEFCGDLEDSAFINSIVEQSPEAIICANDTTAMMLMRSLLQLGIKIPDDIRMIGIDDVKIASMAMVPLTSIHQPCRAIGSAAVNTMVRRIENRKMCAHDIHVDVELVVRDSCGAAKSG</sequence>
<dbReference type="Pfam" id="PF00392">
    <property type="entry name" value="GntR"/>
    <property type="match status" value="1"/>
</dbReference>
<keyword evidence="3" id="KW-0238">DNA-binding</keyword>
<dbReference type="STRING" id="980251.GCA_001642875_04293"/>
<dbReference type="RefSeq" id="WP_075086145.1">
    <property type="nucleotide sequence ID" value="NZ_CP042912.1"/>
</dbReference>
<keyword evidence="4" id="KW-0804">Transcription</keyword>
<dbReference type="KEGG" id="mff:MFFC18_36590"/>
<dbReference type="PRINTS" id="PR00035">
    <property type="entry name" value="HTHGNTR"/>
</dbReference>
<evidence type="ECO:0000313" key="7">
    <source>
        <dbReference type="Proteomes" id="UP000322214"/>
    </source>
</evidence>
<name>A0A5B9PAF5_9BACT</name>
<dbReference type="CDD" id="cd06267">
    <property type="entry name" value="PBP1_LacI_sugar_binding-like"/>
    <property type="match status" value="1"/>
</dbReference>
<dbReference type="Gene3D" id="1.10.10.10">
    <property type="entry name" value="Winged helix-like DNA-binding domain superfamily/Winged helix DNA-binding domain"/>
    <property type="match status" value="1"/>
</dbReference>
<reference evidence="6 7" key="1">
    <citation type="submission" date="2019-08" db="EMBL/GenBank/DDBJ databases">
        <title>Deep-cultivation of Planctomycetes and their phenomic and genomic characterization uncovers novel biology.</title>
        <authorList>
            <person name="Wiegand S."/>
            <person name="Jogler M."/>
            <person name="Boedeker C."/>
            <person name="Pinto D."/>
            <person name="Vollmers J."/>
            <person name="Rivas-Marin E."/>
            <person name="Kohn T."/>
            <person name="Peeters S.H."/>
            <person name="Heuer A."/>
            <person name="Rast P."/>
            <person name="Oberbeckmann S."/>
            <person name="Bunk B."/>
            <person name="Jeske O."/>
            <person name="Meyerdierks A."/>
            <person name="Storesund J.E."/>
            <person name="Kallscheuer N."/>
            <person name="Luecker S."/>
            <person name="Lage O.M."/>
            <person name="Pohl T."/>
            <person name="Merkel B.J."/>
            <person name="Hornburger P."/>
            <person name="Mueller R.-W."/>
            <person name="Bruemmer F."/>
            <person name="Labrenz M."/>
            <person name="Spormann A.M."/>
            <person name="Op den Camp H."/>
            <person name="Overmann J."/>
            <person name="Amann R."/>
            <person name="Jetten M.S.M."/>
            <person name="Mascher T."/>
            <person name="Medema M.H."/>
            <person name="Devos D.P."/>
            <person name="Kaster A.-K."/>
            <person name="Ovreas L."/>
            <person name="Rohde M."/>
            <person name="Galperin M.Y."/>
            <person name="Jogler C."/>
        </authorList>
    </citation>
    <scope>NUCLEOTIDE SEQUENCE [LARGE SCALE GENOMIC DNA]</scope>
    <source>
        <strain evidence="6 7">FC18</strain>
    </source>
</reference>
<dbReference type="GO" id="GO:0000976">
    <property type="term" value="F:transcription cis-regulatory region binding"/>
    <property type="evidence" value="ECO:0007669"/>
    <property type="project" value="TreeGrafter"/>
</dbReference>
<dbReference type="InterPro" id="IPR000524">
    <property type="entry name" value="Tscrpt_reg_HTH_GntR"/>
</dbReference>
<evidence type="ECO:0000313" key="6">
    <source>
        <dbReference type="EMBL" id="QEG23757.1"/>
    </source>
</evidence>
<keyword evidence="7" id="KW-1185">Reference proteome</keyword>
<dbReference type="SUPFAM" id="SSF46785">
    <property type="entry name" value="Winged helix' DNA-binding domain"/>
    <property type="match status" value="1"/>
</dbReference>
<accession>A0A5B9PAF5</accession>
<keyword evidence="1" id="KW-0678">Repressor</keyword>
<dbReference type="PROSITE" id="PS50949">
    <property type="entry name" value="HTH_GNTR"/>
    <property type="match status" value="1"/>
</dbReference>
<dbReference type="AlphaFoldDB" id="A0A5B9PAF5"/>
<dbReference type="PANTHER" id="PTHR30146">
    <property type="entry name" value="LACI-RELATED TRANSCRIPTIONAL REPRESSOR"/>
    <property type="match status" value="1"/>
</dbReference>
<evidence type="ECO:0000256" key="4">
    <source>
        <dbReference type="ARBA" id="ARBA00023163"/>
    </source>
</evidence>
<dbReference type="Pfam" id="PF13377">
    <property type="entry name" value="Peripla_BP_3"/>
    <property type="match status" value="1"/>
</dbReference>
<dbReference type="Proteomes" id="UP000322214">
    <property type="component" value="Chromosome"/>
</dbReference>
<evidence type="ECO:0000256" key="3">
    <source>
        <dbReference type="ARBA" id="ARBA00023125"/>
    </source>
</evidence>
<evidence type="ECO:0000256" key="1">
    <source>
        <dbReference type="ARBA" id="ARBA00022491"/>
    </source>
</evidence>
<dbReference type="GO" id="GO:0003700">
    <property type="term" value="F:DNA-binding transcription factor activity"/>
    <property type="evidence" value="ECO:0007669"/>
    <property type="project" value="InterPro"/>
</dbReference>
<protein>
    <submittedName>
        <fullName evidence="6">Arabinose metabolism transcriptional repressor</fullName>
    </submittedName>
</protein>
<feature type="domain" description="HTH gntR-type" evidence="5">
    <location>
        <begin position="5"/>
        <end position="73"/>
    </location>
</feature>
<evidence type="ECO:0000259" key="5">
    <source>
        <dbReference type="PROSITE" id="PS50949"/>
    </source>
</evidence>
<dbReference type="Gene3D" id="3.40.50.2300">
    <property type="match status" value="2"/>
</dbReference>
<dbReference type="SUPFAM" id="SSF53822">
    <property type="entry name" value="Periplasmic binding protein-like I"/>
    <property type="match status" value="1"/>
</dbReference>
<dbReference type="EMBL" id="CP042912">
    <property type="protein sequence ID" value="QEG23757.1"/>
    <property type="molecule type" value="Genomic_DNA"/>
</dbReference>
<dbReference type="InterPro" id="IPR036390">
    <property type="entry name" value="WH_DNA-bd_sf"/>
</dbReference>
<dbReference type="InterPro" id="IPR036388">
    <property type="entry name" value="WH-like_DNA-bd_sf"/>
</dbReference>
<dbReference type="InterPro" id="IPR028082">
    <property type="entry name" value="Peripla_BP_I"/>
</dbReference>
<gene>
    <name evidence="6" type="primary">araR_1</name>
    <name evidence="6" type="ORF">MFFC18_36590</name>
</gene>
<keyword evidence="2" id="KW-0805">Transcription regulation</keyword>
<evidence type="ECO:0000256" key="2">
    <source>
        <dbReference type="ARBA" id="ARBA00023015"/>
    </source>
</evidence>
<dbReference type="InterPro" id="IPR046335">
    <property type="entry name" value="LacI/GalR-like_sensor"/>
</dbReference>
<dbReference type="SMART" id="SM00345">
    <property type="entry name" value="HTH_GNTR"/>
    <property type="match status" value="1"/>
</dbReference>
<organism evidence="6 7">
    <name type="scientific">Mariniblastus fucicola</name>
    <dbReference type="NCBI Taxonomy" id="980251"/>
    <lineage>
        <taxon>Bacteria</taxon>
        <taxon>Pseudomonadati</taxon>
        <taxon>Planctomycetota</taxon>
        <taxon>Planctomycetia</taxon>
        <taxon>Pirellulales</taxon>
        <taxon>Pirellulaceae</taxon>
        <taxon>Mariniblastus</taxon>
    </lineage>
</organism>